<dbReference type="Gene3D" id="2.40.50.230">
    <property type="entry name" value="Gp5 N-terminal domain"/>
    <property type="match status" value="1"/>
</dbReference>
<dbReference type="InterPro" id="IPR018769">
    <property type="entry name" value="VgrG2_DUF2345"/>
</dbReference>
<dbReference type="InterPro" id="IPR037026">
    <property type="entry name" value="Vgr_OB-fold_dom_sf"/>
</dbReference>
<dbReference type="Pfam" id="PF10106">
    <property type="entry name" value="DUF2345"/>
    <property type="match status" value="1"/>
</dbReference>
<keyword evidence="6" id="KW-1185">Reference proteome</keyword>
<dbReference type="EMBL" id="JACHBX010000003">
    <property type="protein sequence ID" value="MBB6135118.1"/>
    <property type="molecule type" value="Genomic_DNA"/>
</dbReference>
<dbReference type="SUPFAM" id="SSF69279">
    <property type="entry name" value="Phage tail proteins"/>
    <property type="match status" value="2"/>
</dbReference>
<dbReference type="Gene3D" id="2.30.110.50">
    <property type="match status" value="1"/>
</dbReference>
<dbReference type="InterPro" id="IPR028244">
    <property type="entry name" value="T6SS_Rhs_Vgr_dom"/>
</dbReference>
<name>A0A7X0CFI1_9BURK</name>
<reference evidence="5 6" key="1">
    <citation type="submission" date="2020-08" db="EMBL/GenBank/DDBJ databases">
        <title>The Agave Microbiome: Exploring the role of microbial communities in plant adaptations to desert environments.</title>
        <authorList>
            <person name="Partida-Martinez L.P."/>
        </authorList>
    </citation>
    <scope>NUCLEOTIDE SEQUENCE [LARGE SCALE GENOMIC DNA]</scope>
    <source>
        <strain evidence="5 6">AT3.2</strain>
    </source>
</reference>
<dbReference type="InterPro" id="IPR017847">
    <property type="entry name" value="T6SS_RhsGE_Vgr_subset"/>
</dbReference>
<organism evidence="5 6">
    <name type="scientific">Massilia aurea</name>
    <dbReference type="NCBI Taxonomy" id="373040"/>
    <lineage>
        <taxon>Bacteria</taxon>
        <taxon>Pseudomonadati</taxon>
        <taxon>Pseudomonadota</taxon>
        <taxon>Betaproteobacteria</taxon>
        <taxon>Burkholderiales</taxon>
        <taxon>Oxalobacteraceae</taxon>
        <taxon>Telluria group</taxon>
        <taxon>Massilia</taxon>
    </lineage>
</organism>
<evidence type="ECO:0000259" key="3">
    <source>
        <dbReference type="Pfam" id="PF10106"/>
    </source>
</evidence>
<gene>
    <name evidence="5" type="ORF">HD842_003276</name>
</gene>
<evidence type="ECO:0000259" key="4">
    <source>
        <dbReference type="Pfam" id="PF13296"/>
    </source>
</evidence>
<dbReference type="RefSeq" id="WP_183555765.1">
    <property type="nucleotide sequence ID" value="NZ_JACHBX010000003.1"/>
</dbReference>
<dbReference type="AlphaFoldDB" id="A0A7X0CFI1"/>
<dbReference type="NCBIfam" id="TIGR01646">
    <property type="entry name" value="vgr_GE"/>
    <property type="match status" value="1"/>
</dbReference>
<feature type="domain" description="Putative type VI secretion system Rhs element associated Vgr" evidence="4">
    <location>
        <begin position="562"/>
        <end position="671"/>
    </location>
</feature>
<dbReference type="Pfam" id="PF13296">
    <property type="entry name" value="T6SS_Vgr"/>
    <property type="match status" value="1"/>
</dbReference>
<dbReference type="InterPro" id="IPR006531">
    <property type="entry name" value="Gp5/Vgr_OB"/>
</dbReference>
<proteinExistence type="inferred from homology"/>
<dbReference type="Gene3D" id="3.55.50.10">
    <property type="entry name" value="Baseplate protein-like domains"/>
    <property type="match status" value="1"/>
</dbReference>
<dbReference type="Pfam" id="PF05954">
    <property type="entry name" value="Phage_GPD"/>
    <property type="match status" value="1"/>
</dbReference>
<dbReference type="Proteomes" id="UP000540787">
    <property type="component" value="Unassembled WGS sequence"/>
</dbReference>
<feature type="domain" description="DUF2345" evidence="3">
    <location>
        <begin position="705"/>
        <end position="848"/>
    </location>
</feature>
<evidence type="ECO:0000313" key="6">
    <source>
        <dbReference type="Proteomes" id="UP000540787"/>
    </source>
</evidence>
<evidence type="ECO:0000313" key="5">
    <source>
        <dbReference type="EMBL" id="MBB6135118.1"/>
    </source>
</evidence>
<feature type="domain" description="Gp5/Type VI secretion system Vgr protein OB-fold" evidence="2">
    <location>
        <begin position="483"/>
        <end position="535"/>
    </location>
</feature>
<comment type="similarity">
    <text evidence="1">Belongs to the VgrG protein family.</text>
</comment>
<sequence>MTLLPTTLAAALVNYRLDTRNRPLRMVLGQAGSADSNALLPHHASASESVCGGLELQILCLSENATLELKRFIGLPCELQIVTDRGNLRRLCGIVTAAASGHSDGGVASYKLTVRDALSVMDATRTTRVFRDKSELEIIELVLKEWQRNNPVIAATFDFDIHSGLLNRKLPKRALTMQLNESDASFVRRLMQRRGIAWFFRPGRTDRQRQAGGDVAGIGHSLVLFDDDKDLARNAAGTIRFHRDGATEERDAITLWSAERTLVPGHTSLHSWDYLNPGKGGSTTSSPLRVNQGKTGNALAANLEQYQVTAPHLGDNRLDLLAISDALVAYHEFVAKCFHGEGTVRDLAVGEWFSLTGHPEIDKHQPEQREFVVTAQRIDTTNNLPADVNAKVERLFARSGWDIVRLDDTAQALRYRSSFSCVRRGIRIVPPPPVIPQPQLQSAIVVGPKDEAVWCDHLGRVKIRFPATRAQEHADGAGASGSDRDSAWIRVASGWAGNGAGNQCGARLLPPVGAEVLVAFAGGDPDKPVIIAQVYNGAAPPPAFRREDGLPANHFQSGLRSREIHGQRGNQLRLDDTTGQISAQLESDHAASELNLGYLTEPRQEGSARPRGEGAELRTEEAIALHAARGILLSAWKLLGGGDKGAQLARDDYLGLLRDCGELCASLGTYAAQHNGLAIDTAEQEALLARFTGWEDGSNTKPEAAQPGEPVIAVTSPAGIGFASSKAVVSYAGTNVDTAAQQHMQLTAGQRFSVNAGKGLSLFAHHGGLHAIAHNGKLLLQSQHDDTAIESAQNMQLTATEGTVTVTGKVILLVAADGSFLKLGDGPPVLGSKAPLRFHAPDYTLDGPESMAAQFPDFGAGGADQKLELRYPRGVADDDGAEPLGALVKDMKMHVALSDGTSLEGVSDAQGKSELLARDAMHMAEIVLSRGGKEQ</sequence>
<evidence type="ECO:0000259" key="2">
    <source>
        <dbReference type="Pfam" id="PF04717"/>
    </source>
</evidence>
<dbReference type="NCBIfam" id="TIGR03361">
    <property type="entry name" value="VI_Rhs_Vgr"/>
    <property type="match status" value="1"/>
</dbReference>
<dbReference type="SUPFAM" id="SSF69255">
    <property type="entry name" value="gp5 N-terminal domain-like"/>
    <property type="match status" value="1"/>
</dbReference>
<evidence type="ECO:0000256" key="1">
    <source>
        <dbReference type="ARBA" id="ARBA00005558"/>
    </source>
</evidence>
<dbReference type="Gene3D" id="4.10.220.110">
    <property type="match status" value="1"/>
</dbReference>
<dbReference type="SUPFAM" id="SSF69349">
    <property type="entry name" value="Phage fibre proteins"/>
    <property type="match status" value="1"/>
</dbReference>
<accession>A0A7X0CFI1</accession>
<protein>
    <submittedName>
        <fullName evidence="5">Type VI secretion system secreted protein VgrG</fullName>
    </submittedName>
</protein>
<dbReference type="InterPro" id="IPR006533">
    <property type="entry name" value="T6SS_Vgr_RhsGE"/>
</dbReference>
<comment type="caution">
    <text evidence="5">The sequence shown here is derived from an EMBL/GenBank/DDBJ whole genome shotgun (WGS) entry which is preliminary data.</text>
</comment>
<dbReference type="Pfam" id="PF04717">
    <property type="entry name" value="Phage_base_V"/>
    <property type="match status" value="1"/>
</dbReference>